<dbReference type="GO" id="GO:0005524">
    <property type="term" value="F:ATP binding"/>
    <property type="evidence" value="ECO:0007669"/>
    <property type="project" value="InterPro"/>
</dbReference>
<dbReference type="Gene3D" id="3.40.50.300">
    <property type="entry name" value="P-loop containing nucleotide triphosphate hydrolases"/>
    <property type="match status" value="1"/>
</dbReference>
<dbReference type="AlphaFoldDB" id="A0A250IW42"/>
<dbReference type="EC" id="3.6.1.-" evidence="2"/>
<evidence type="ECO:0000313" key="3">
    <source>
        <dbReference type="Proteomes" id="UP000217257"/>
    </source>
</evidence>
<dbReference type="Proteomes" id="UP000217257">
    <property type="component" value="Chromosome"/>
</dbReference>
<dbReference type="SUPFAM" id="SSF52540">
    <property type="entry name" value="P-loop containing nucleoside triphosphate hydrolases"/>
    <property type="match status" value="1"/>
</dbReference>
<dbReference type="InterPro" id="IPR027417">
    <property type="entry name" value="P-loop_NTPase"/>
</dbReference>
<evidence type="ECO:0000313" key="2">
    <source>
        <dbReference type="EMBL" id="ATB35965.1"/>
    </source>
</evidence>
<accession>A0A250IW42</accession>
<dbReference type="GO" id="GO:0016887">
    <property type="term" value="F:ATP hydrolysis activity"/>
    <property type="evidence" value="ECO:0007669"/>
    <property type="project" value="InterPro"/>
</dbReference>
<protein>
    <submittedName>
        <fullName evidence="2">ATP/GTP phosphatase</fullName>
        <ecNumber evidence="2">3.6.1.-</ecNumber>
    </submittedName>
</protein>
<dbReference type="PANTHER" id="PTHR43581">
    <property type="entry name" value="ATP/GTP PHOSPHATASE"/>
    <property type="match status" value="1"/>
</dbReference>
<name>A0A250IW42_9BACT</name>
<dbReference type="InterPro" id="IPR051396">
    <property type="entry name" value="Bact_Antivir_Def_Nuclease"/>
</dbReference>
<dbReference type="InterPro" id="IPR003959">
    <property type="entry name" value="ATPase_AAA_core"/>
</dbReference>
<dbReference type="KEGG" id="cfus:CYFUS_001379"/>
<gene>
    <name evidence="2" type="ORF">CYFUS_001379</name>
</gene>
<evidence type="ECO:0000259" key="1">
    <source>
        <dbReference type="Pfam" id="PF13304"/>
    </source>
</evidence>
<organism evidence="2 3">
    <name type="scientific">Cystobacter fuscus</name>
    <dbReference type="NCBI Taxonomy" id="43"/>
    <lineage>
        <taxon>Bacteria</taxon>
        <taxon>Pseudomonadati</taxon>
        <taxon>Myxococcota</taxon>
        <taxon>Myxococcia</taxon>
        <taxon>Myxococcales</taxon>
        <taxon>Cystobacterineae</taxon>
        <taxon>Archangiaceae</taxon>
        <taxon>Cystobacter</taxon>
    </lineage>
</organism>
<dbReference type="EMBL" id="CP022098">
    <property type="protein sequence ID" value="ATB35965.1"/>
    <property type="molecule type" value="Genomic_DNA"/>
</dbReference>
<feature type="domain" description="ATPase AAA-type core" evidence="1">
    <location>
        <begin position="26"/>
        <end position="332"/>
    </location>
</feature>
<reference evidence="2 3" key="1">
    <citation type="submission" date="2017-06" db="EMBL/GenBank/DDBJ databases">
        <title>Sequencing and comparative analysis of myxobacterial genomes.</title>
        <authorList>
            <person name="Rupp O."/>
            <person name="Goesmann A."/>
            <person name="Sogaard-Andersen L."/>
        </authorList>
    </citation>
    <scope>NUCLEOTIDE SEQUENCE [LARGE SCALE GENOMIC DNA]</scope>
    <source>
        <strain evidence="2 3">DSM 52655</strain>
    </source>
</reference>
<sequence length="438" mass="49419">MRLRTFEVQGFKNLTQPVKLEELGPINVIHGPNNVGKSNLLQAIQVFFALVGTRLGDWLPVGELSVDVSTRLKEMGFEPTEIFNLESPKPITLKTVIETDEDELLRAGLETEADTHQASIEIELRREVGNVLFSLKSFVLDDYFDVVSFKLRVKQQGAHPAIPTRDFLRQFLSFLTWNPLFQKQQIERFALIDVERLPSSELALKLYDAKESPELEQARRWEKFLDAMSAFSDILGDGMFIAIYDRHKNKANLSYQTSFARMPLHLLGSGVQQCVSLVGLLLMTNATIVSIEEPELNLRYSLQERLRDVFKQKLVGVLGGPSQIFLTSHSPAFESGPFFYQMERTPKGPVVTKRKVEQARLAVGFPQEVTPPGMNAANCYLSTDGIVRVPERIRQVLGLPNGGGVMFLERENRVEMLSDEQFAMILDEEPGDDGDEQS</sequence>
<proteinExistence type="predicted"/>
<keyword evidence="2" id="KW-0378">Hydrolase</keyword>
<dbReference type="Pfam" id="PF13304">
    <property type="entry name" value="AAA_21"/>
    <property type="match status" value="1"/>
</dbReference>
<dbReference type="PANTHER" id="PTHR43581:SF4">
    <property type="entry name" value="ATP_GTP PHOSPHATASE"/>
    <property type="match status" value="1"/>
</dbReference>